<keyword evidence="1" id="KW-0732">Signal</keyword>
<gene>
    <name evidence="3" type="ORF">TAT_000257400</name>
    <name evidence="2" type="ORF">TAV_000257500</name>
</gene>
<name>A0A3B0NB76_THEAN</name>
<evidence type="ECO:0000313" key="3">
    <source>
        <dbReference type="EMBL" id="SVP93581.1"/>
    </source>
</evidence>
<evidence type="ECO:0000313" key="2">
    <source>
        <dbReference type="EMBL" id="SVP92777.1"/>
    </source>
</evidence>
<dbReference type="VEuPathDB" id="PiroplasmaDB:TA04545"/>
<dbReference type="AlphaFoldDB" id="A0A3B0NB76"/>
<evidence type="ECO:0000256" key="1">
    <source>
        <dbReference type="SAM" id="SignalP"/>
    </source>
</evidence>
<protein>
    <submittedName>
        <fullName evidence="3">Uncharacterized protein</fullName>
    </submittedName>
</protein>
<proteinExistence type="predicted"/>
<dbReference type="EMBL" id="UIVS01000003">
    <property type="protein sequence ID" value="SVP92777.1"/>
    <property type="molecule type" value="Genomic_DNA"/>
</dbReference>
<dbReference type="EMBL" id="UIVT01000003">
    <property type="protein sequence ID" value="SVP93581.1"/>
    <property type="molecule type" value="Genomic_DNA"/>
</dbReference>
<feature type="signal peptide" evidence="1">
    <location>
        <begin position="1"/>
        <end position="21"/>
    </location>
</feature>
<accession>A0A3B0NB76</accession>
<reference evidence="3" key="1">
    <citation type="submission" date="2018-07" db="EMBL/GenBank/DDBJ databases">
        <authorList>
            <person name="Quirk P.G."/>
            <person name="Krulwich T.A."/>
        </authorList>
    </citation>
    <scope>NUCLEOTIDE SEQUENCE</scope>
    <source>
        <strain evidence="3">Anand</strain>
    </source>
</reference>
<organism evidence="3">
    <name type="scientific">Theileria annulata</name>
    <dbReference type="NCBI Taxonomy" id="5874"/>
    <lineage>
        <taxon>Eukaryota</taxon>
        <taxon>Sar</taxon>
        <taxon>Alveolata</taxon>
        <taxon>Apicomplexa</taxon>
        <taxon>Aconoidasida</taxon>
        <taxon>Piroplasmida</taxon>
        <taxon>Theileriidae</taxon>
        <taxon>Theileria</taxon>
    </lineage>
</organism>
<sequence length="135" mass="15625">MLLYNKFLIFLILINLNIIYGSHNINVVGFSGNNGQYVRGPNHPRFLQANPNVEKDKEPTFFSLLFHPKVKEASMDIGMEDSNVGVMKTIGTNEEEDHINELLNELEENEQNQVNYFYNNFDLQNAQLKEISKLF</sequence>
<feature type="chain" id="PRO_5033367025" evidence="1">
    <location>
        <begin position="22"/>
        <end position="135"/>
    </location>
</feature>